<dbReference type="EMBL" id="BRXW01000206">
    <property type="protein sequence ID" value="GMI14044.1"/>
    <property type="molecule type" value="Genomic_DNA"/>
</dbReference>
<dbReference type="AlphaFoldDB" id="A0A9W7KWG8"/>
<evidence type="ECO:0000313" key="1">
    <source>
        <dbReference type="EMBL" id="GMI14044.1"/>
    </source>
</evidence>
<proteinExistence type="predicted"/>
<evidence type="ECO:0000313" key="2">
    <source>
        <dbReference type="Proteomes" id="UP001165122"/>
    </source>
</evidence>
<gene>
    <name evidence="1" type="ORF">TrLO_g2116</name>
</gene>
<comment type="caution">
    <text evidence="1">The sequence shown here is derived from an EMBL/GenBank/DDBJ whole genome shotgun (WGS) entry which is preliminary data.</text>
</comment>
<dbReference type="Proteomes" id="UP001165122">
    <property type="component" value="Unassembled WGS sequence"/>
</dbReference>
<name>A0A9W7KWG8_9STRA</name>
<organism evidence="1 2">
    <name type="scientific">Triparma laevis f. longispina</name>
    <dbReference type="NCBI Taxonomy" id="1714387"/>
    <lineage>
        <taxon>Eukaryota</taxon>
        <taxon>Sar</taxon>
        <taxon>Stramenopiles</taxon>
        <taxon>Ochrophyta</taxon>
        <taxon>Bolidophyceae</taxon>
        <taxon>Parmales</taxon>
        <taxon>Triparmaceae</taxon>
        <taxon>Triparma</taxon>
    </lineage>
</organism>
<keyword evidence="2" id="KW-1185">Reference proteome</keyword>
<sequence>MPQLAQVGVPMGGGCAWEEQKDPPGVKSFLQAKYNVGAKIRQSPSRVLGQPSGVLRQQSGVLSVSGFPSETLSSAQGINVEDAFCAIADLFYERLKKEDTIDARRKEDFAKDIDNAPALTHAERDFISSSMKLAEEVSAKANRVSGTVNEPVEKFLWRSEKGGAAVAMSVAKMDVSAVSLVAELWLLDTYAKKVENKNRKICEVWSNLNGTRGQQYTTSLGLPGGFKDRLFETWFTWEMTIDEEGRSTFIIAFAPFEIYEGMHHEVIGAEKMVEATTRGVFIVKELTENTCECTRAQQGYLKFSSAMPVSALDLIAKK</sequence>
<protein>
    <submittedName>
        <fullName evidence="1">Uncharacterized protein</fullName>
    </submittedName>
</protein>
<reference evidence="2" key="1">
    <citation type="journal article" date="2023" name="Commun. Biol.">
        <title>Genome analysis of Parmales, the sister group of diatoms, reveals the evolutionary specialization of diatoms from phago-mixotrophs to photoautotrophs.</title>
        <authorList>
            <person name="Ban H."/>
            <person name="Sato S."/>
            <person name="Yoshikawa S."/>
            <person name="Yamada K."/>
            <person name="Nakamura Y."/>
            <person name="Ichinomiya M."/>
            <person name="Sato N."/>
            <person name="Blanc-Mathieu R."/>
            <person name="Endo H."/>
            <person name="Kuwata A."/>
            <person name="Ogata H."/>
        </authorList>
    </citation>
    <scope>NUCLEOTIDE SEQUENCE [LARGE SCALE GENOMIC DNA]</scope>
    <source>
        <strain evidence="2">NIES 3700</strain>
    </source>
</reference>
<accession>A0A9W7KWG8</accession>